<dbReference type="CDD" id="cd03408">
    <property type="entry name" value="SPFH_like_u1"/>
    <property type="match status" value="1"/>
</dbReference>
<protein>
    <submittedName>
        <fullName evidence="3">Putative virion core protein (Lumpy skin disease virus)</fullName>
    </submittedName>
</protein>
<dbReference type="eggNOG" id="COG4260">
    <property type="taxonomic scope" value="Bacteria"/>
</dbReference>
<evidence type="ECO:0000259" key="1">
    <source>
        <dbReference type="Pfam" id="PF13421"/>
    </source>
</evidence>
<dbReference type="Proteomes" id="UP000005744">
    <property type="component" value="Unassembled WGS sequence"/>
</dbReference>
<dbReference type="Pfam" id="PF13421">
    <property type="entry name" value="Band_7_1"/>
    <property type="match status" value="1"/>
</dbReference>
<name>I3CBW5_9GAMM</name>
<evidence type="ECO:0000313" key="4">
    <source>
        <dbReference type="Proteomes" id="UP000005744"/>
    </source>
</evidence>
<feature type="domain" description="GYF" evidence="2">
    <location>
        <begin position="320"/>
        <end position="369"/>
    </location>
</feature>
<accession>I3CBW5</accession>
<dbReference type="PANTHER" id="PTHR37826">
    <property type="entry name" value="FLOTILLIN BAND_7_5 DOMAIN PROTEIN"/>
    <property type="match status" value="1"/>
</dbReference>
<organism evidence="3 4">
    <name type="scientific">Beggiatoa alba B18LD</name>
    <dbReference type="NCBI Taxonomy" id="395493"/>
    <lineage>
        <taxon>Bacteria</taxon>
        <taxon>Pseudomonadati</taxon>
        <taxon>Pseudomonadota</taxon>
        <taxon>Gammaproteobacteria</taxon>
        <taxon>Thiotrichales</taxon>
        <taxon>Thiotrichaceae</taxon>
        <taxon>Beggiatoa</taxon>
    </lineage>
</organism>
<evidence type="ECO:0000313" key="3">
    <source>
        <dbReference type="EMBL" id="EIJ41108.1"/>
    </source>
</evidence>
<proteinExistence type="predicted"/>
<dbReference type="InterPro" id="IPR035445">
    <property type="entry name" value="GYF-like_dom_sf"/>
</dbReference>
<dbReference type="InterPro" id="IPR025640">
    <property type="entry name" value="GYF_2"/>
</dbReference>
<sequence length="383" mass="42948">MSFWKSLTSEFIDIIEWLDDTQNTLVYRFERHDNEIKNGAKLIVREGQVAVFIKEGKHQRTIDMDILEPADTFEAGTYTLDTKNLPILSTLMGWKYGFDSPFKAEVYFINTRRFLDQKWGTPNPIILRDPEFQMVQIRAFGTFSYRINKPAYFLKEIVGTAGSLKTDDINKQLRDFIVSRFTDALGESRMSVLDMAAKHDELGEFVKEKIKGEFAELGVELLKIVITNINLPPELDEAFKKRSSMGILGNMQTYTQYQTAEAIGKAAEHGGSGIASSMMESGMGFAMGMNMANQMQNAQQQAPQPNAGTMPPPLPQAVAYHVAINGQTQGPFELPTLKQHVQSGHITRDTLVWKQGMANWTAAGQVMELSSLFGSVPPPLPHR</sequence>
<dbReference type="AlphaFoldDB" id="I3CBW5"/>
<keyword evidence="4" id="KW-1185">Reference proteome</keyword>
<gene>
    <name evidence="3" type="ORF">BegalDRAFT_0185</name>
</gene>
<dbReference type="Pfam" id="PF14237">
    <property type="entry name" value="GYF_2"/>
    <property type="match status" value="1"/>
</dbReference>
<dbReference type="Gene3D" id="3.30.1490.40">
    <property type="match status" value="1"/>
</dbReference>
<dbReference type="OrthoDB" id="9764015at2"/>
<dbReference type="HOGENOM" id="CLU_037108_0_0_6"/>
<dbReference type="PANTHER" id="PTHR37826:SF2">
    <property type="entry name" value="ZINC-RIBBON DOMAIN-CONTAINING PROTEIN"/>
    <property type="match status" value="1"/>
</dbReference>
<feature type="domain" description="SPFH" evidence="1">
    <location>
        <begin position="26"/>
        <end position="247"/>
    </location>
</feature>
<evidence type="ECO:0000259" key="2">
    <source>
        <dbReference type="Pfam" id="PF14237"/>
    </source>
</evidence>
<dbReference type="EMBL" id="JH600070">
    <property type="protein sequence ID" value="EIJ41108.1"/>
    <property type="molecule type" value="Genomic_DNA"/>
</dbReference>
<dbReference type="SUPFAM" id="SSF117892">
    <property type="entry name" value="Band 7/SPFH domain"/>
    <property type="match status" value="1"/>
</dbReference>
<dbReference type="Gene3D" id="3.30.479.30">
    <property type="entry name" value="Band 7 domain"/>
    <property type="match status" value="1"/>
</dbReference>
<dbReference type="RefSeq" id="WP_002682728.1">
    <property type="nucleotide sequence ID" value="NZ_JH600070.1"/>
</dbReference>
<dbReference type="STRING" id="395493.BegalDRAFT_0185"/>
<dbReference type="InterPro" id="IPR033880">
    <property type="entry name" value="SPFH_YdjI"/>
</dbReference>
<dbReference type="InterPro" id="IPR036013">
    <property type="entry name" value="Band_7/SPFH_dom_sf"/>
</dbReference>
<reference evidence="3 4" key="1">
    <citation type="submission" date="2011-11" db="EMBL/GenBank/DDBJ databases">
        <title>Improved High-Quality Draft sequence of Beggiatoa alba B18lD.</title>
        <authorList>
            <consortium name="US DOE Joint Genome Institute"/>
            <person name="Lucas S."/>
            <person name="Han J."/>
            <person name="Lapidus A."/>
            <person name="Cheng J.-F."/>
            <person name="Goodwin L."/>
            <person name="Pitluck S."/>
            <person name="Peters L."/>
            <person name="Mikhailova N."/>
            <person name="Held B."/>
            <person name="Detter J.C."/>
            <person name="Han C."/>
            <person name="Tapia R."/>
            <person name="Land M."/>
            <person name="Hauser L."/>
            <person name="Kyrpides N."/>
            <person name="Ivanova N."/>
            <person name="Pagani I."/>
            <person name="Samuel K."/>
            <person name="Teske A."/>
            <person name="Mueller J."/>
            <person name="Woyke T."/>
        </authorList>
    </citation>
    <scope>NUCLEOTIDE SEQUENCE [LARGE SCALE GENOMIC DNA]</scope>
    <source>
        <strain evidence="3 4">B18LD</strain>
    </source>
</reference>